<keyword evidence="1 8" id="KW-0004">4Fe-4S</keyword>
<keyword evidence="3 8" id="KW-0479">Metal-binding</keyword>
<dbReference type="Proteomes" id="UP001224775">
    <property type="component" value="Unassembled WGS sequence"/>
</dbReference>
<evidence type="ECO:0000256" key="1">
    <source>
        <dbReference type="ARBA" id="ARBA00022485"/>
    </source>
</evidence>
<sequence>MSSAAPSNANDGCVGPTSQEAGKAAACAGCPNQGACSTGSFSSPAAVAAKEKEKANLHNALSEVSHVVLVLSGKGGVGKSTVSTQVAQSLSSRGYSVGLLDVTFVDRVSQEWQGARREVHQSQSGWTPVYANPNLAVMSISFLLEEGDAAVVWRGPRKNGLIKQFLTETDWGVGGLDYLIIDTPPGTSDEHISIVQYLNDARSSGQGASGAIVVTTPEEVSLADVRKELNFCKKTSVPVLGVIENMSGLQTRVSDMRFMNDESNDCTSDVLSLLKEKCPEVLNMMAITDVFPSAGTGPEGMANKFGVPYLGKLPLDPNLLKSCEDGVSFVDQYPSSPGTAPLNNIVDKLILALPVEDDEEDAMQT</sequence>
<dbReference type="Pfam" id="PF10609">
    <property type="entry name" value="ParA"/>
    <property type="match status" value="1"/>
</dbReference>
<dbReference type="InterPro" id="IPR027417">
    <property type="entry name" value="P-loop_NTPase"/>
</dbReference>
<comment type="subcellular location">
    <subcellularLocation>
        <location evidence="8">Cytoplasm</location>
    </subcellularLocation>
</comment>
<comment type="subunit">
    <text evidence="8">Heterotetramer of 2 NUBP1 and 2 NUBP2 chains.</text>
</comment>
<dbReference type="PANTHER" id="PTHR23264:SF19">
    <property type="entry name" value="CYTOSOLIC FE-S CLUSTER ASSEMBLY FACTOR NUBP2"/>
    <property type="match status" value="1"/>
</dbReference>
<dbReference type="Gene3D" id="3.40.50.300">
    <property type="entry name" value="P-loop containing nucleotide triphosphate hydrolases"/>
    <property type="match status" value="1"/>
</dbReference>
<feature type="binding site" evidence="8">
    <location>
        <position position="36"/>
    </location>
    <ligand>
        <name>[4Fe-4S] cluster</name>
        <dbReference type="ChEBI" id="CHEBI:49883"/>
        <label>1</label>
    </ligand>
</feature>
<reference evidence="9" key="1">
    <citation type="submission" date="2023-06" db="EMBL/GenBank/DDBJ databases">
        <title>Survivors Of The Sea: Transcriptome response of Skeletonema marinoi to long-term dormancy.</title>
        <authorList>
            <person name="Pinder M.I.M."/>
            <person name="Kourtchenko O."/>
            <person name="Robertson E.K."/>
            <person name="Larsson T."/>
            <person name="Maumus F."/>
            <person name="Osuna-Cruz C.M."/>
            <person name="Vancaester E."/>
            <person name="Stenow R."/>
            <person name="Vandepoele K."/>
            <person name="Ploug H."/>
            <person name="Bruchert V."/>
            <person name="Godhe A."/>
            <person name="Topel M."/>
        </authorList>
    </citation>
    <scope>NUCLEOTIDE SEQUENCE</scope>
    <source>
        <strain evidence="9">R05AC</strain>
    </source>
</reference>
<name>A0AAD9D8C0_9STRA</name>
<dbReference type="HAMAP" id="MF_03038">
    <property type="entry name" value="NUBP1"/>
    <property type="match status" value="1"/>
</dbReference>
<evidence type="ECO:0000256" key="2">
    <source>
        <dbReference type="ARBA" id="ARBA00022490"/>
    </source>
</evidence>
<dbReference type="HAMAP" id="MF_02040">
    <property type="entry name" value="Mrp_NBP35"/>
    <property type="match status" value="1"/>
</dbReference>
<gene>
    <name evidence="9" type="ORF">QTG54_012582</name>
</gene>
<protein>
    <recommendedName>
        <fullName evidence="8">Cytosolic Fe-S cluster assembly factor NUBP1 homolog</fullName>
    </recommendedName>
</protein>
<comment type="cofactor">
    <cofactor evidence="8">
        <name>[4Fe-4S] cluster</name>
        <dbReference type="ChEBI" id="CHEBI:49883"/>
    </cofactor>
    <text evidence="8">Binds 4 [4Fe-4S] clusters per heterotetramer. Contains two stable clusters in the N-termini of NUBP1 and two labile, bridging clusters between subunits of the NUBP1-NUBP2 heterotetramer.</text>
</comment>
<keyword evidence="2 8" id="KW-0963">Cytoplasm</keyword>
<dbReference type="GO" id="GO:0051539">
    <property type="term" value="F:4 iron, 4 sulfur cluster binding"/>
    <property type="evidence" value="ECO:0007669"/>
    <property type="project" value="UniProtKB-UniRule"/>
</dbReference>
<dbReference type="GO" id="GO:0140663">
    <property type="term" value="F:ATP-dependent FeS chaperone activity"/>
    <property type="evidence" value="ECO:0007669"/>
    <property type="project" value="InterPro"/>
</dbReference>
<comment type="function">
    <text evidence="8">Component of the cytosolic iron-sulfur (Fe/S) protein assembly (CIA) machinery. Required for maturation of extramitochondrial Fe-S proteins. The NUBP1-NUBP2 heterotetramer forms a Fe-S scaffold complex, mediating the de novo assembly of an Fe-S cluster and its transfer to target apoproteins.</text>
</comment>
<keyword evidence="4 8" id="KW-0547">Nucleotide-binding</keyword>
<feature type="binding site" evidence="8">
    <location>
        <position position="27"/>
    </location>
    <ligand>
        <name>[4Fe-4S] cluster</name>
        <dbReference type="ChEBI" id="CHEBI:49883"/>
        <label>1</label>
    </ligand>
</feature>
<keyword evidence="6 8" id="KW-0408">Iron</keyword>
<keyword evidence="10" id="KW-1185">Reference proteome</keyword>
<feature type="binding site" evidence="8">
    <location>
        <begin position="73"/>
        <end position="80"/>
    </location>
    <ligand>
        <name>ATP</name>
        <dbReference type="ChEBI" id="CHEBI:30616"/>
    </ligand>
</feature>
<dbReference type="AlphaFoldDB" id="A0AAD9D8C0"/>
<organism evidence="9 10">
    <name type="scientific">Skeletonema marinoi</name>
    <dbReference type="NCBI Taxonomy" id="267567"/>
    <lineage>
        <taxon>Eukaryota</taxon>
        <taxon>Sar</taxon>
        <taxon>Stramenopiles</taxon>
        <taxon>Ochrophyta</taxon>
        <taxon>Bacillariophyta</taxon>
        <taxon>Coscinodiscophyceae</taxon>
        <taxon>Thalassiosirophycidae</taxon>
        <taxon>Thalassiosirales</taxon>
        <taxon>Skeletonemataceae</taxon>
        <taxon>Skeletonema</taxon>
        <taxon>Skeletonema marinoi-dohrnii complex</taxon>
    </lineage>
</organism>
<dbReference type="EMBL" id="JATAAI010000028">
    <property type="protein sequence ID" value="KAK1736560.1"/>
    <property type="molecule type" value="Genomic_DNA"/>
</dbReference>
<dbReference type="InterPro" id="IPR019591">
    <property type="entry name" value="Mrp/NBP35_ATP-bd"/>
</dbReference>
<dbReference type="GO" id="GO:0046872">
    <property type="term" value="F:metal ion binding"/>
    <property type="evidence" value="ECO:0007669"/>
    <property type="project" value="UniProtKB-KW"/>
</dbReference>
<dbReference type="InterPro" id="IPR028601">
    <property type="entry name" value="NUBP1/Nbp35"/>
</dbReference>
<evidence type="ECO:0000256" key="4">
    <source>
        <dbReference type="ARBA" id="ARBA00022741"/>
    </source>
</evidence>
<evidence type="ECO:0000313" key="9">
    <source>
        <dbReference type="EMBL" id="KAK1736560.1"/>
    </source>
</evidence>
<accession>A0AAD9D8C0</accession>
<evidence type="ECO:0000256" key="7">
    <source>
        <dbReference type="ARBA" id="ARBA00023014"/>
    </source>
</evidence>
<comment type="caution">
    <text evidence="8">Lacks conserved residue(s) required for the propagation of feature annotation.</text>
</comment>
<dbReference type="GO" id="GO:0005829">
    <property type="term" value="C:cytosol"/>
    <property type="evidence" value="ECO:0007669"/>
    <property type="project" value="TreeGrafter"/>
</dbReference>
<proteinExistence type="inferred from homology"/>
<comment type="caution">
    <text evidence="9">The sequence shown here is derived from an EMBL/GenBank/DDBJ whole genome shotgun (WGS) entry which is preliminary data.</text>
</comment>
<dbReference type="GO" id="GO:0016226">
    <property type="term" value="P:iron-sulfur cluster assembly"/>
    <property type="evidence" value="ECO:0007669"/>
    <property type="project" value="UniProtKB-UniRule"/>
</dbReference>
<feature type="binding site" evidence="8">
    <location>
        <position position="13"/>
    </location>
    <ligand>
        <name>[4Fe-4S] cluster</name>
        <dbReference type="ChEBI" id="CHEBI:49883"/>
        <label>1</label>
    </ligand>
</feature>
<evidence type="ECO:0000256" key="6">
    <source>
        <dbReference type="ARBA" id="ARBA00023004"/>
    </source>
</evidence>
<comment type="similarity">
    <text evidence="8">Belongs to the Mrp/NBP35 ATP-binding proteins family. NUBP1/NBP35 subfamily.</text>
</comment>
<dbReference type="InterPro" id="IPR033756">
    <property type="entry name" value="YlxH/NBP35"/>
</dbReference>
<dbReference type="SUPFAM" id="SSF52540">
    <property type="entry name" value="P-loop containing nucleoside triphosphate hydrolases"/>
    <property type="match status" value="1"/>
</dbReference>
<keyword evidence="7 8" id="KW-0411">Iron-sulfur</keyword>
<dbReference type="CDD" id="cd02037">
    <property type="entry name" value="Mrp_NBP35"/>
    <property type="match status" value="1"/>
</dbReference>
<evidence type="ECO:0000256" key="3">
    <source>
        <dbReference type="ARBA" id="ARBA00022723"/>
    </source>
</evidence>
<feature type="binding site" evidence="8">
    <location>
        <position position="30"/>
    </location>
    <ligand>
        <name>[4Fe-4S] cluster</name>
        <dbReference type="ChEBI" id="CHEBI:49883"/>
        <label>1</label>
    </ligand>
</feature>
<evidence type="ECO:0000256" key="8">
    <source>
        <dbReference type="HAMAP-Rule" id="MF_03038"/>
    </source>
</evidence>
<keyword evidence="5 8" id="KW-0067">ATP-binding</keyword>
<dbReference type="PANTHER" id="PTHR23264">
    <property type="entry name" value="NUCLEOTIDE-BINDING PROTEIN NBP35 YEAST -RELATED"/>
    <property type="match status" value="1"/>
</dbReference>
<evidence type="ECO:0000313" key="10">
    <source>
        <dbReference type="Proteomes" id="UP001224775"/>
    </source>
</evidence>
<evidence type="ECO:0000256" key="5">
    <source>
        <dbReference type="ARBA" id="ARBA00022840"/>
    </source>
</evidence>
<dbReference type="GO" id="GO:0005524">
    <property type="term" value="F:ATP binding"/>
    <property type="evidence" value="ECO:0007669"/>
    <property type="project" value="UniProtKB-KW"/>
</dbReference>